<accession>K7ZH89</accession>
<evidence type="ECO:0000313" key="2">
    <source>
        <dbReference type="Proteomes" id="UP000010074"/>
    </source>
</evidence>
<organism evidence="1 2">
    <name type="scientific">Bdellovibrio bacteriovorus str. Tiberius</name>
    <dbReference type="NCBI Taxonomy" id="1069642"/>
    <lineage>
        <taxon>Bacteria</taxon>
        <taxon>Pseudomonadati</taxon>
        <taxon>Bdellovibrionota</taxon>
        <taxon>Bdellovibrionia</taxon>
        <taxon>Bdellovibrionales</taxon>
        <taxon>Pseudobdellovibrionaceae</taxon>
        <taxon>Bdellovibrio</taxon>
    </lineage>
</organism>
<reference evidence="1 2" key="1">
    <citation type="journal article" date="2012" name="BMC Genomics">
        <title>Genome analysis of a simultaneously predatory and prey-independent, novel Bdellovibrio bacteriovorus from the River Tiber, supports in silico predictions of both ancient and recent lateral gene transfer from diverse bacteria.</title>
        <authorList>
            <person name="Hobley L."/>
            <person name="Lerner T.R."/>
            <person name="Williams L.E."/>
            <person name="Lambert C."/>
            <person name="Till R."/>
            <person name="Milner D.S."/>
            <person name="Basford S.M."/>
            <person name="Capeness M.J."/>
            <person name="Fenton A.K."/>
            <person name="Atterbury R.J."/>
            <person name="Harris M.A."/>
            <person name="Sockett R.E."/>
        </authorList>
    </citation>
    <scope>NUCLEOTIDE SEQUENCE [LARGE SCALE GENOMIC DNA]</scope>
    <source>
        <strain evidence="1 2">Tiberius</strain>
    </source>
</reference>
<name>K7ZH89_BDEBC</name>
<dbReference type="HOGENOM" id="CLU_3114990_0_0_7"/>
<evidence type="ECO:0000313" key="1">
    <source>
        <dbReference type="EMBL" id="AFY03237.1"/>
    </source>
</evidence>
<proteinExistence type="predicted"/>
<dbReference type="KEGG" id="bbat:Bdt_3562"/>
<dbReference type="EMBL" id="CP002930">
    <property type="protein sequence ID" value="AFY03237.1"/>
    <property type="molecule type" value="Genomic_DNA"/>
</dbReference>
<sequence>MLFNEGGDMLLSVRGEFFNAVVNGAQNWRCSLIHEESPESILTNFLQEKD</sequence>
<gene>
    <name evidence="1" type="ORF">Bdt_3562</name>
</gene>
<protein>
    <submittedName>
        <fullName evidence="1">Uncharacterized protein</fullName>
    </submittedName>
</protein>
<dbReference type="AlphaFoldDB" id="K7ZH89"/>
<dbReference type="Proteomes" id="UP000010074">
    <property type="component" value="Chromosome"/>
</dbReference>